<dbReference type="EMBL" id="AAKFOM010000014">
    <property type="protein sequence ID" value="ECR3143608.1"/>
    <property type="molecule type" value="Genomic_DNA"/>
</dbReference>
<gene>
    <name evidence="1" type="ORF">F1P02_06280</name>
</gene>
<dbReference type="AlphaFoldDB" id="A0A5Y8B1K2"/>
<accession>A0A5Y8B1K2</accession>
<keyword evidence="1" id="KW-0808">Transferase</keyword>
<dbReference type="GO" id="GO:0032259">
    <property type="term" value="P:methylation"/>
    <property type="evidence" value="ECO:0007669"/>
    <property type="project" value="UniProtKB-KW"/>
</dbReference>
<comment type="caution">
    <text evidence="1">The sequence shown here is derived from an EMBL/GenBank/DDBJ whole genome shotgun (WGS) entry which is preliminary data.</text>
</comment>
<name>A0A5Y8B1K2_CAMCO</name>
<reference evidence="1" key="1">
    <citation type="submission" date="2019-09" db="EMBL/GenBank/DDBJ databases">
        <authorList>
            <person name="Ashton P.M."/>
            <person name="Dallman T."/>
            <person name="Nair S."/>
            <person name="De Pinna E."/>
            <person name="Peters T."/>
            <person name="Grant K."/>
        </authorList>
    </citation>
    <scope>NUCLEOTIDE SEQUENCE</scope>
    <source>
        <strain evidence="1">189198</strain>
    </source>
</reference>
<feature type="non-terminal residue" evidence="1">
    <location>
        <position position="1"/>
    </location>
</feature>
<proteinExistence type="predicted"/>
<sequence length="34" mass="3982">LKQNGFDILSSIEDYIEETTDDRELLIIAKKKEL</sequence>
<dbReference type="GO" id="GO:0008168">
    <property type="term" value="F:methyltransferase activity"/>
    <property type="evidence" value="ECO:0007669"/>
    <property type="project" value="UniProtKB-KW"/>
</dbReference>
<organism evidence="1">
    <name type="scientific">Campylobacter coli</name>
    <dbReference type="NCBI Taxonomy" id="195"/>
    <lineage>
        <taxon>Bacteria</taxon>
        <taxon>Pseudomonadati</taxon>
        <taxon>Campylobacterota</taxon>
        <taxon>Epsilonproteobacteria</taxon>
        <taxon>Campylobacterales</taxon>
        <taxon>Campylobacteraceae</taxon>
        <taxon>Campylobacter</taxon>
    </lineage>
</organism>
<evidence type="ECO:0000313" key="1">
    <source>
        <dbReference type="EMBL" id="ECR3143608.1"/>
    </source>
</evidence>
<keyword evidence="1" id="KW-0489">Methyltransferase</keyword>
<protein>
    <submittedName>
        <fullName evidence="1">Class I SAM-dependent methyltransferase</fullName>
    </submittedName>
</protein>